<dbReference type="OrthoDB" id="4338547at2"/>
<dbReference type="Pfam" id="PF18862">
    <property type="entry name" value="ApeA_NTD1"/>
    <property type="match status" value="1"/>
</dbReference>
<sequence length="453" mass="51691">MSESLNLQGRWWLPEHDDHRVFGTFEWSVTDGGTLHLNGQLLPIEVKDNVLPDGSIQKYRSRDQLETQRYPVIWGEVEGTGYTLLDCFRRSLRELSLEDSIERVHVNRVLEGALFDYPNELDGDRVVIDLRHLTGWVDQTGLSTDHPRHSDGGDDRFSIITARTLPTLKVQHGDTSVRFFQSLQEQGDHIHELGIRQRWSLSLVAEEPQPLAAFMDTLASDVQDLVSIAVGRTANFDKVCLQHPALPKMSVGGTPIGDWREDITYYAQWSNHAETTDPVTTHDMYFTLDDLGGMEGIGRWLGVAATYRTELSRVMATRYSPHMFLEDRIMNTSAALDSFDMVRRQTGKHLDYAERIRHCVDLAGEPFRNLIHVDPITWAEHARETRNDLAHHRERFRLNGSIGEHLHSEQLFWLFAMCILRLADAPPSVFKSIDEHAQLRWLRGQARAGSPGA</sequence>
<accession>A0A1I0WDX5</accession>
<dbReference type="AlphaFoldDB" id="A0A1I0WDX5"/>
<feature type="domain" description="ApeA N-terminal" evidence="1">
    <location>
        <begin position="8"/>
        <end position="293"/>
    </location>
</feature>
<dbReference type="RefSeq" id="WP_139227640.1">
    <property type="nucleotide sequence ID" value="NZ_FOKC01000001.1"/>
</dbReference>
<name>A0A1I0WDX5_9ACTN</name>
<evidence type="ECO:0000313" key="3">
    <source>
        <dbReference type="Proteomes" id="UP000199113"/>
    </source>
</evidence>
<evidence type="ECO:0000259" key="1">
    <source>
        <dbReference type="Pfam" id="PF18862"/>
    </source>
</evidence>
<reference evidence="2" key="1">
    <citation type="submission" date="2016-10" db="EMBL/GenBank/DDBJ databases">
        <authorList>
            <person name="de Groot N.N."/>
        </authorList>
    </citation>
    <scope>NUCLEOTIDE SEQUENCE [LARGE SCALE GENOMIC DNA]</scope>
    <source>
        <strain evidence="2">CGMCC 1.10697</strain>
    </source>
</reference>
<dbReference type="EMBL" id="FOKC01000001">
    <property type="protein sequence ID" value="SFA86959.1"/>
    <property type="molecule type" value="Genomic_DNA"/>
</dbReference>
<dbReference type="InterPro" id="IPR041223">
    <property type="entry name" value="ApeA_NTD"/>
</dbReference>
<gene>
    <name evidence="2" type="ORF">SAMN05192575_101938</name>
</gene>
<protein>
    <recommendedName>
        <fullName evidence="1">ApeA N-terminal domain-containing protein</fullName>
    </recommendedName>
</protein>
<dbReference type="Proteomes" id="UP000199113">
    <property type="component" value="Unassembled WGS sequence"/>
</dbReference>
<evidence type="ECO:0000313" key="2">
    <source>
        <dbReference type="EMBL" id="SFA86959.1"/>
    </source>
</evidence>
<dbReference type="STRING" id="748909.SAMN05192575_101938"/>
<organism evidence="2 3">
    <name type="scientific">Nocardioides alpinus</name>
    <dbReference type="NCBI Taxonomy" id="748909"/>
    <lineage>
        <taxon>Bacteria</taxon>
        <taxon>Bacillati</taxon>
        <taxon>Actinomycetota</taxon>
        <taxon>Actinomycetes</taxon>
        <taxon>Propionibacteriales</taxon>
        <taxon>Nocardioidaceae</taxon>
        <taxon>Nocardioides</taxon>
    </lineage>
</organism>
<proteinExistence type="predicted"/>